<proteinExistence type="predicted"/>
<protein>
    <recommendedName>
        <fullName evidence="3">STAS/SEC14 domain-containing protein</fullName>
    </recommendedName>
</protein>
<comment type="caution">
    <text evidence="1">The sequence shown here is derived from an EMBL/GenBank/DDBJ whole genome shotgun (WGS) entry which is preliminary data.</text>
</comment>
<reference evidence="1 2" key="1">
    <citation type="submission" date="2014-09" db="EMBL/GenBank/DDBJ databases">
        <title>Genome sequences of Lysobacter dokdonensis DS-58.</title>
        <authorList>
            <person name="Kim J.F."/>
            <person name="Kwak M.-J."/>
        </authorList>
    </citation>
    <scope>NUCLEOTIDE SEQUENCE [LARGE SCALE GENOMIC DNA]</scope>
    <source>
        <strain evidence="1 2">DS-58</strain>
    </source>
</reference>
<keyword evidence="2" id="KW-1185">Reference proteome</keyword>
<dbReference type="EMBL" id="JRKJ01000018">
    <property type="protein sequence ID" value="KGQ18571.1"/>
    <property type="molecule type" value="Genomic_DNA"/>
</dbReference>
<sequence>MRSTVKVIPDTDIIELRYAGEIDFAARIAALDDLEHRYQRDGFRRVLVNYTSAWPAEEQPGMAARFLDKLTALQFPRGARIAFLNQPDAHMAASEPVAAGFGYRMRKFRERTEAIAWLLETGP</sequence>
<accession>A0A0A2WED6</accession>
<gene>
    <name evidence="1" type="ORF">LF41_597</name>
</gene>
<dbReference type="RefSeq" id="WP_036169869.1">
    <property type="nucleotide sequence ID" value="NZ_JRKJ01000018.1"/>
</dbReference>
<evidence type="ECO:0000313" key="2">
    <source>
        <dbReference type="Proteomes" id="UP000030518"/>
    </source>
</evidence>
<evidence type="ECO:0008006" key="3">
    <source>
        <dbReference type="Google" id="ProtNLM"/>
    </source>
</evidence>
<dbReference type="OrthoDB" id="6030642at2"/>
<dbReference type="Proteomes" id="UP000030518">
    <property type="component" value="Unassembled WGS sequence"/>
</dbReference>
<dbReference type="PATRIC" id="fig|1300345.3.peg.2266"/>
<evidence type="ECO:0000313" key="1">
    <source>
        <dbReference type="EMBL" id="KGQ18571.1"/>
    </source>
</evidence>
<name>A0A0A2WED6_9GAMM</name>
<dbReference type="AlphaFoldDB" id="A0A0A2WED6"/>
<organism evidence="1 2">
    <name type="scientific">Lysobacter dokdonensis DS-58</name>
    <dbReference type="NCBI Taxonomy" id="1300345"/>
    <lineage>
        <taxon>Bacteria</taxon>
        <taxon>Pseudomonadati</taxon>
        <taxon>Pseudomonadota</taxon>
        <taxon>Gammaproteobacteria</taxon>
        <taxon>Lysobacterales</taxon>
        <taxon>Lysobacteraceae</taxon>
        <taxon>Noviluteimonas</taxon>
    </lineage>
</organism>